<dbReference type="InterPro" id="IPR050807">
    <property type="entry name" value="TransReg_Diox_bact_type"/>
</dbReference>
<comment type="caution">
    <text evidence="3">The sequence shown here is derived from an EMBL/GenBank/DDBJ whole genome shotgun (WGS) entry which is preliminary data.</text>
</comment>
<dbReference type="Proteomes" id="UP000238045">
    <property type="component" value="Unassembled WGS sequence"/>
</dbReference>
<dbReference type="InterPro" id="IPR010982">
    <property type="entry name" value="Lambda_DNA-bd_dom_sf"/>
</dbReference>
<organism evidence="3 4">
    <name type="scientific">Pseudomonas poae</name>
    <dbReference type="NCBI Taxonomy" id="200451"/>
    <lineage>
        <taxon>Bacteria</taxon>
        <taxon>Pseudomonadati</taxon>
        <taxon>Pseudomonadota</taxon>
        <taxon>Gammaproteobacteria</taxon>
        <taxon>Pseudomonadales</taxon>
        <taxon>Pseudomonadaceae</taxon>
        <taxon>Pseudomonas</taxon>
    </lineage>
</organism>
<protein>
    <submittedName>
        <fullName evidence="3">XRE family transcriptional regulator</fullName>
    </submittedName>
</protein>
<sequence>MSRPSKPAATKSLHADGLPSLSVRLRHARKVAGLTLKQVAVAAGCSESLISKLENDAASPSLAMLHRLAIALGSNVSELTSEEWVSEEPVLRAGARQVNRFANGAKKGYIDLERITHLQKGGLLQGDIHIVAPGMVSDMIEHAGEEMGYVIEGSLELTLGETTYTLNAGDSFHFPSNVPHGYRNGGDCVARILWINTPATF</sequence>
<dbReference type="EMBL" id="PCQL01000019">
    <property type="protein sequence ID" value="PRC15415.1"/>
    <property type="molecule type" value="Genomic_DNA"/>
</dbReference>
<dbReference type="PROSITE" id="PS50943">
    <property type="entry name" value="HTH_CROC1"/>
    <property type="match status" value="1"/>
</dbReference>
<keyword evidence="1" id="KW-0238">DNA-binding</keyword>
<dbReference type="Pfam" id="PF07883">
    <property type="entry name" value="Cupin_2"/>
    <property type="match status" value="1"/>
</dbReference>
<dbReference type="InterPro" id="IPR001387">
    <property type="entry name" value="Cro/C1-type_HTH"/>
</dbReference>
<keyword evidence="4" id="KW-1185">Reference proteome</keyword>
<dbReference type="PANTHER" id="PTHR46797:SF1">
    <property type="entry name" value="METHYLPHOSPHONATE SYNTHASE"/>
    <property type="match status" value="1"/>
</dbReference>
<dbReference type="Pfam" id="PF13560">
    <property type="entry name" value="HTH_31"/>
    <property type="match status" value="1"/>
</dbReference>
<evidence type="ECO:0000313" key="4">
    <source>
        <dbReference type="Proteomes" id="UP000238045"/>
    </source>
</evidence>
<proteinExistence type="predicted"/>
<dbReference type="GO" id="GO:0005829">
    <property type="term" value="C:cytosol"/>
    <property type="evidence" value="ECO:0007669"/>
    <property type="project" value="TreeGrafter"/>
</dbReference>
<feature type="domain" description="HTH cro/C1-type" evidence="2">
    <location>
        <begin position="25"/>
        <end position="79"/>
    </location>
</feature>
<dbReference type="SUPFAM" id="SSF47413">
    <property type="entry name" value="lambda repressor-like DNA-binding domains"/>
    <property type="match status" value="1"/>
</dbReference>
<dbReference type="CDD" id="cd00093">
    <property type="entry name" value="HTH_XRE"/>
    <property type="match status" value="1"/>
</dbReference>
<dbReference type="GO" id="GO:0003677">
    <property type="term" value="F:DNA binding"/>
    <property type="evidence" value="ECO:0007669"/>
    <property type="project" value="UniProtKB-KW"/>
</dbReference>
<dbReference type="SUPFAM" id="SSF51182">
    <property type="entry name" value="RmlC-like cupins"/>
    <property type="match status" value="1"/>
</dbReference>
<dbReference type="AlphaFoldDB" id="A0A2S9EJD2"/>
<dbReference type="InterPro" id="IPR011051">
    <property type="entry name" value="RmlC_Cupin_sf"/>
</dbReference>
<name>A0A2S9EJD2_9PSED</name>
<dbReference type="PANTHER" id="PTHR46797">
    <property type="entry name" value="HTH-TYPE TRANSCRIPTIONAL REGULATOR"/>
    <property type="match status" value="1"/>
</dbReference>
<dbReference type="Gene3D" id="1.10.260.40">
    <property type="entry name" value="lambda repressor-like DNA-binding domains"/>
    <property type="match status" value="1"/>
</dbReference>
<reference evidence="3 4" key="1">
    <citation type="submission" date="2017-09" db="EMBL/GenBank/DDBJ databases">
        <title>Genomic, metabolic, and phenotypic characteristics of bacterial isolates from the natural microbiome of the model nematode Caenorhabditis elegans.</title>
        <authorList>
            <person name="Zimmermann J."/>
            <person name="Obeng N."/>
            <person name="Yang W."/>
            <person name="Obeng O."/>
            <person name="Kissoyan K."/>
            <person name="Pees B."/>
            <person name="Dirksen P."/>
            <person name="Hoppner M."/>
            <person name="Franke A."/>
            <person name="Rosenstiel P."/>
            <person name="Leippe M."/>
            <person name="Dierking K."/>
            <person name="Kaleta C."/>
            <person name="Schulenburg H."/>
        </authorList>
    </citation>
    <scope>NUCLEOTIDE SEQUENCE [LARGE SCALE GENOMIC DNA]</scope>
    <source>
        <strain evidence="3 4">MYb117</strain>
    </source>
</reference>
<evidence type="ECO:0000259" key="2">
    <source>
        <dbReference type="PROSITE" id="PS50943"/>
    </source>
</evidence>
<dbReference type="Gene3D" id="2.60.120.10">
    <property type="entry name" value="Jelly Rolls"/>
    <property type="match status" value="1"/>
</dbReference>
<evidence type="ECO:0000313" key="3">
    <source>
        <dbReference type="EMBL" id="PRC15415.1"/>
    </source>
</evidence>
<dbReference type="CDD" id="cd02209">
    <property type="entry name" value="cupin_XRE_C"/>
    <property type="match status" value="1"/>
</dbReference>
<dbReference type="GO" id="GO:0003700">
    <property type="term" value="F:DNA-binding transcription factor activity"/>
    <property type="evidence" value="ECO:0007669"/>
    <property type="project" value="TreeGrafter"/>
</dbReference>
<dbReference type="InterPro" id="IPR013096">
    <property type="entry name" value="Cupin_2"/>
</dbReference>
<dbReference type="RefSeq" id="WP_105698008.1">
    <property type="nucleotide sequence ID" value="NZ_CP159260.1"/>
</dbReference>
<accession>A0A2S9EJD2</accession>
<dbReference type="InterPro" id="IPR014710">
    <property type="entry name" value="RmlC-like_jellyroll"/>
</dbReference>
<dbReference type="SMART" id="SM00530">
    <property type="entry name" value="HTH_XRE"/>
    <property type="match status" value="1"/>
</dbReference>
<gene>
    <name evidence="3" type="ORF">CQZ99_18070</name>
</gene>
<evidence type="ECO:0000256" key="1">
    <source>
        <dbReference type="ARBA" id="ARBA00023125"/>
    </source>
</evidence>